<evidence type="ECO:0000256" key="1">
    <source>
        <dbReference type="ARBA" id="ARBA00004141"/>
    </source>
</evidence>
<dbReference type="GO" id="GO:0016020">
    <property type="term" value="C:membrane"/>
    <property type="evidence" value="ECO:0007669"/>
    <property type="project" value="UniProtKB-SubCell"/>
</dbReference>
<feature type="non-terminal residue" evidence="6">
    <location>
        <position position="1"/>
    </location>
</feature>
<comment type="subcellular location">
    <subcellularLocation>
        <location evidence="1">Membrane</location>
        <topology evidence="1">Multi-pass membrane protein</topology>
    </subcellularLocation>
</comment>
<evidence type="ECO:0000256" key="2">
    <source>
        <dbReference type="ARBA" id="ARBA00022692"/>
    </source>
</evidence>
<keyword evidence="2 5" id="KW-0812">Transmembrane</keyword>
<comment type="caution">
    <text evidence="6">The sequence shown here is derived from an EMBL/GenBank/DDBJ whole genome shotgun (WGS) entry which is preliminary data.</text>
</comment>
<evidence type="ECO:0000256" key="3">
    <source>
        <dbReference type="ARBA" id="ARBA00022989"/>
    </source>
</evidence>
<feature type="transmembrane region" description="Helical" evidence="5">
    <location>
        <begin position="12"/>
        <end position="30"/>
    </location>
</feature>
<organism evidence="6">
    <name type="scientific">marine sediment metagenome</name>
    <dbReference type="NCBI Taxonomy" id="412755"/>
    <lineage>
        <taxon>unclassified sequences</taxon>
        <taxon>metagenomes</taxon>
        <taxon>ecological metagenomes</taxon>
    </lineage>
</organism>
<dbReference type="InterPro" id="IPR002781">
    <property type="entry name" value="TM_pro_TauE-like"/>
</dbReference>
<feature type="transmembrane region" description="Helical" evidence="5">
    <location>
        <begin position="136"/>
        <end position="155"/>
    </location>
</feature>
<evidence type="ECO:0008006" key="7">
    <source>
        <dbReference type="Google" id="ProtNLM"/>
    </source>
</evidence>
<dbReference type="EMBL" id="BARS01050580">
    <property type="protein sequence ID" value="GAG49703.1"/>
    <property type="molecule type" value="Genomic_DNA"/>
</dbReference>
<accession>X0YMH8</accession>
<keyword evidence="4 5" id="KW-0472">Membrane</keyword>
<proteinExistence type="predicted"/>
<feature type="transmembrane region" description="Helical" evidence="5">
    <location>
        <begin position="77"/>
        <end position="98"/>
    </location>
</feature>
<protein>
    <recommendedName>
        <fullName evidence="7">Membrane transporter protein</fullName>
    </recommendedName>
</protein>
<dbReference type="AlphaFoldDB" id="X0YMH8"/>
<feature type="transmembrane region" description="Helical" evidence="5">
    <location>
        <begin position="104"/>
        <end position="124"/>
    </location>
</feature>
<dbReference type="Pfam" id="PF01925">
    <property type="entry name" value="TauE"/>
    <property type="match status" value="1"/>
</dbReference>
<evidence type="ECO:0000256" key="5">
    <source>
        <dbReference type="SAM" id="Phobius"/>
    </source>
</evidence>
<evidence type="ECO:0000256" key="4">
    <source>
        <dbReference type="ARBA" id="ARBA00023136"/>
    </source>
</evidence>
<keyword evidence="3 5" id="KW-1133">Transmembrane helix</keyword>
<gene>
    <name evidence="6" type="ORF">S01H1_75483</name>
</gene>
<name>X0YMH8_9ZZZZ</name>
<evidence type="ECO:0000313" key="6">
    <source>
        <dbReference type="EMBL" id="GAG49703.1"/>
    </source>
</evidence>
<sequence>ALIAINIPKAVLKTYIGILVVAMGIILLLGRKFEFSWNKMVAIGALSAFNKGISGGGFGPVVTSGQIMAGRDSKNSIGATTFAEAPICIVGFLTFLIAKGIYSWNLVVFLSIGALLGAPLGALLTSKFRSEKRLKIILAILTLVLGAWILIRTWLL</sequence>
<reference evidence="6" key="1">
    <citation type="journal article" date="2014" name="Front. Microbiol.">
        <title>High frequency of phylogenetically diverse reductive dehalogenase-homologous genes in deep subseafloor sedimentary metagenomes.</title>
        <authorList>
            <person name="Kawai M."/>
            <person name="Futagami T."/>
            <person name="Toyoda A."/>
            <person name="Takaki Y."/>
            <person name="Nishi S."/>
            <person name="Hori S."/>
            <person name="Arai W."/>
            <person name="Tsubouchi T."/>
            <person name="Morono Y."/>
            <person name="Uchiyama I."/>
            <person name="Ito T."/>
            <person name="Fujiyama A."/>
            <person name="Inagaki F."/>
            <person name="Takami H."/>
        </authorList>
    </citation>
    <scope>NUCLEOTIDE SEQUENCE</scope>
    <source>
        <strain evidence="6">Expedition CK06-06</strain>
    </source>
</reference>